<proteinExistence type="predicted"/>
<keyword evidence="2" id="KW-0378">Hydrolase</keyword>
<dbReference type="SUPFAM" id="SSF53474">
    <property type="entry name" value="alpha/beta-Hydrolases"/>
    <property type="match status" value="1"/>
</dbReference>
<evidence type="ECO:0000313" key="3">
    <source>
        <dbReference type="Proteomes" id="UP001057498"/>
    </source>
</evidence>
<dbReference type="PANTHER" id="PTHR43689:SF8">
    <property type="entry name" value="ALPHA_BETA-HYDROLASES SUPERFAMILY PROTEIN"/>
    <property type="match status" value="1"/>
</dbReference>
<keyword evidence="3" id="KW-1185">Reference proteome</keyword>
<dbReference type="InterPro" id="IPR000073">
    <property type="entry name" value="AB_hydrolase_1"/>
</dbReference>
<sequence length="283" mass="31366">MTDQAVTAREGFVELDWDGRRQRVEFARVGVDDPAAPLLVFLHEGLGSVSMWRDFPQQMAQALGWRGLVYSRPAYGRSTPKRAEDRWRPDFMHRQAQEVLPQVLAALGHAPSSSGERLWLFGHSDGGSIALLHAAAFPDQVAGLVVCAPHLFVEALTVASIEEAREAYASTDLRAKLAKYHDDPDSAFRGWNDIWLDPDFLAWNIEAEVASVRCPVLAVQGQDDQYGTMAQIDRIAQGLPAGQVELLKLDACGHSPHRDQPKALIDRVVDFVHRRAGPDSRSK</sequence>
<accession>A0ABN6PGL4</accession>
<dbReference type="PANTHER" id="PTHR43689">
    <property type="entry name" value="HYDROLASE"/>
    <property type="match status" value="1"/>
</dbReference>
<dbReference type="Gene3D" id="3.40.50.1820">
    <property type="entry name" value="alpha/beta hydrolase"/>
    <property type="match status" value="1"/>
</dbReference>
<gene>
    <name evidence="2" type="ORF">CATMQ487_11090</name>
</gene>
<dbReference type="EMBL" id="AP025730">
    <property type="protein sequence ID" value="BDI04139.1"/>
    <property type="molecule type" value="Genomic_DNA"/>
</dbReference>
<dbReference type="InterPro" id="IPR029058">
    <property type="entry name" value="AB_hydrolase_fold"/>
</dbReference>
<organism evidence="2 3">
    <name type="scientific">Sphaerotilus microaerophilus</name>
    <dbReference type="NCBI Taxonomy" id="2914710"/>
    <lineage>
        <taxon>Bacteria</taxon>
        <taxon>Pseudomonadati</taxon>
        <taxon>Pseudomonadota</taxon>
        <taxon>Betaproteobacteria</taxon>
        <taxon>Burkholderiales</taxon>
        <taxon>Sphaerotilaceae</taxon>
        <taxon>Sphaerotilus</taxon>
    </lineage>
</organism>
<evidence type="ECO:0000259" key="1">
    <source>
        <dbReference type="Pfam" id="PF12697"/>
    </source>
</evidence>
<feature type="domain" description="AB hydrolase-1" evidence="1">
    <location>
        <begin position="39"/>
        <end position="266"/>
    </location>
</feature>
<protein>
    <submittedName>
        <fullName evidence="2">Alpha/beta hydrolase</fullName>
    </submittedName>
</protein>
<reference evidence="2" key="1">
    <citation type="submission" date="2022-04" db="EMBL/GenBank/DDBJ databases">
        <title>Whole genome sequence of Sphaerotilus sp. FB-5.</title>
        <authorList>
            <person name="Takeda M."/>
            <person name="Narihara S."/>
            <person name="Akimoto M."/>
            <person name="Akimoto R."/>
            <person name="Nishiyashiki S."/>
            <person name="Murakami T."/>
        </authorList>
    </citation>
    <scope>NUCLEOTIDE SEQUENCE</scope>
    <source>
        <strain evidence="2">FB-5</strain>
    </source>
</reference>
<dbReference type="GO" id="GO:0016787">
    <property type="term" value="F:hydrolase activity"/>
    <property type="evidence" value="ECO:0007669"/>
    <property type="project" value="UniProtKB-KW"/>
</dbReference>
<dbReference type="RefSeq" id="WP_251972285.1">
    <property type="nucleotide sequence ID" value="NZ_AP025730.1"/>
</dbReference>
<name>A0ABN6PGL4_9BURK</name>
<dbReference type="Proteomes" id="UP001057498">
    <property type="component" value="Chromosome"/>
</dbReference>
<evidence type="ECO:0000313" key="2">
    <source>
        <dbReference type="EMBL" id="BDI04139.1"/>
    </source>
</evidence>
<dbReference type="Pfam" id="PF12697">
    <property type="entry name" value="Abhydrolase_6"/>
    <property type="match status" value="1"/>
</dbReference>